<dbReference type="GO" id="GO:0005773">
    <property type="term" value="C:vacuole"/>
    <property type="evidence" value="ECO:0007669"/>
    <property type="project" value="TreeGrafter"/>
</dbReference>
<comment type="similarity">
    <text evidence="2">Belongs to the peptidase C26 family.</text>
</comment>
<comment type="subcellular location">
    <subcellularLocation>
        <location evidence="1">Secreted</location>
        <location evidence="1">Extracellular space</location>
    </subcellularLocation>
</comment>
<dbReference type="InterPro" id="IPR011697">
    <property type="entry name" value="Peptidase_C26"/>
</dbReference>
<name>A0A7S5HG31_BEMTA</name>
<evidence type="ECO:0000256" key="3">
    <source>
        <dbReference type="ARBA" id="ARBA00022525"/>
    </source>
</evidence>
<evidence type="ECO:0000256" key="7">
    <source>
        <dbReference type="PROSITE-ProRule" id="PRU00607"/>
    </source>
</evidence>
<feature type="active site" description="Proton donor" evidence="6">
    <location>
        <position position="244"/>
    </location>
</feature>
<evidence type="ECO:0000256" key="6">
    <source>
        <dbReference type="PIRSR" id="PIRSR615527-1"/>
    </source>
</evidence>
<feature type="active site" evidence="7">
    <location>
        <position position="244"/>
    </location>
</feature>
<feature type="active site" description="Nucleophile" evidence="6 7">
    <location>
        <position position="131"/>
    </location>
</feature>
<sequence>MFQVGSLMLRTACLCLAASAVTAENERPIIGVIAQETTEAMESTFPAYGSFIVASYVKAIESSGARVVPILIGQTDEYYEEMFQAINGLVIPGGAAEFNGTNNYYSTSRKMYQLALRANMDGDYFPILGVCLGYEVILTFANNERRIRKECQVKNVNLPLEFVPGFQNSSLYRDASDEVIKTLHTKNVTVNWHKWCVYPADLMQAGLYDWRILSVSTFATNLSSNPFISSIEHTQLPFAGIQFHPEKVSFEWSIKKNYPHSSEAIQASRHFYDWIVKEARKSDHYFSNSSLEYESLIYNYNPTYTDKSRPPYTQMYLFEKPEDPSRAPTWRR</sequence>
<dbReference type="GO" id="GO:0005576">
    <property type="term" value="C:extracellular region"/>
    <property type="evidence" value="ECO:0007669"/>
    <property type="project" value="UniProtKB-SubCell"/>
</dbReference>
<dbReference type="EC" id="3.4.19.9" evidence="7"/>
<dbReference type="SUPFAM" id="SSF52317">
    <property type="entry name" value="Class I glutamine amidotransferase-like"/>
    <property type="match status" value="1"/>
</dbReference>
<dbReference type="Pfam" id="PF07722">
    <property type="entry name" value="Peptidase_C26"/>
    <property type="match status" value="1"/>
</dbReference>
<evidence type="ECO:0000256" key="1">
    <source>
        <dbReference type="ARBA" id="ARBA00004239"/>
    </source>
</evidence>
<reference evidence="9" key="1">
    <citation type="submission" date="2019-11" db="EMBL/GenBank/DDBJ databases">
        <title>Identification of Saliva Proteins of the Whitefly Bemisia tabaci by Transcriptome and LC-MS/MS Analyses.</title>
        <authorList>
            <person name="Huang H.-J."/>
        </authorList>
    </citation>
    <scope>NUCLEOTIDE SEQUENCE</scope>
</reference>
<proteinExistence type="evidence at transcript level"/>
<accession>A0A7S5HG31</accession>
<dbReference type="FunFam" id="3.40.50.880:FF:000024">
    <property type="entry name" value="Folate gamma-glutamyl hydrolase"/>
    <property type="match status" value="1"/>
</dbReference>
<dbReference type="EMBL" id="MN738075">
    <property type="protein sequence ID" value="QHB15612.1"/>
    <property type="molecule type" value="mRNA"/>
</dbReference>
<evidence type="ECO:0000256" key="5">
    <source>
        <dbReference type="ARBA" id="ARBA00022801"/>
    </source>
</evidence>
<dbReference type="Gene3D" id="3.40.50.880">
    <property type="match status" value="1"/>
</dbReference>
<evidence type="ECO:0000256" key="8">
    <source>
        <dbReference type="SAM" id="SignalP"/>
    </source>
</evidence>
<dbReference type="PANTHER" id="PTHR11315">
    <property type="entry name" value="PROTEASE FAMILY C26 GAMMA-GLUTAMYL HYDROLASE"/>
    <property type="match status" value="1"/>
</dbReference>
<dbReference type="GO" id="GO:0034722">
    <property type="term" value="F:gamma-glutamyl-peptidase activity"/>
    <property type="evidence" value="ECO:0007669"/>
    <property type="project" value="UniProtKB-UniRule"/>
</dbReference>
<dbReference type="AlphaFoldDB" id="A0A7S5HG31"/>
<evidence type="ECO:0000313" key="9">
    <source>
        <dbReference type="EMBL" id="QHB15612.1"/>
    </source>
</evidence>
<protein>
    <recommendedName>
        <fullName evidence="7">folate gamma-glutamyl hydrolase</fullName>
        <ecNumber evidence="7">3.4.19.9</ecNumber>
    </recommendedName>
</protein>
<feature type="signal peptide" evidence="8">
    <location>
        <begin position="1"/>
        <end position="23"/>
    </location>
</feature>
<keyword evidence="3" id="KW-0964">Secreted</keyword>
<feature type="chain" id="PRO_5031562969" description="folate gamma-glutamyl hydrolase" evidence="8">
    <location>
        <begin position="24"/>
        <end position="332"/>
    </location>
</feature>
<dbReference type="PANTHER" id="PTHR11315:SF0">
    <property type="entry name" value="FOLATE GAMMA-GLUTAMYL HYDROLASE"/>
    <property type="match status" value="1"/>
</dbReference>
<evidence type="ECO:0000256" key="4">
    <source>
        <dbReference type="ARBA" id="ARBA00022729"/>
    </source>
</evidence>
<dbReference type="InterPro" id="IPR029062">
    <property type="entry name" value="Class_I_gatase-like"/>
</dbReference>
<dbReference type="GO" id="GO:0046900">
    <property type="term" value="P:tetrahydrofolylpolyglutamate metabolic process"/>
    <property type="evidence" value="ECO:0007669"/>
    <property type="project" value="TreeGrafter"/>
</dbReference>
<keyword evidence="4 8" id="KW-0732">Signal</keyword>
<dbReference type="PROSITE" id="PS51273">
    <property type="entry name" value="GATASE_TYPE_1"/>
    <property type="match status" value="1"/>
</dbReference>
<organism evidence="9">
    <name type="scientific">Bemisia tabaci</name>
    <name type="common">Sweetpotato whitefly</name>
    <name type="synonym">Aleurodes tabaci</name>
    <dbReference type="NCBI Taxonomy" id="7038"/>
    <lineage>
        <taxon>Eukaryota</taxon>
        <taxon>Metazoa</taxon>
        <taxon>Ecdysozoa</taxon>
        <taxon>Arthropoda</taxon>
        <taxon>Hexapoda</taxon>
        <taxon>Insecta</taxon>
        <taxon>Pterygota</taxon>
        <taxon>Neoptera</taxon>
        <taxon>Paraneoptera</taxon>
        <taxon>Hemiptera</taxon>
        <taxon>Sternorrhyncha</taxon>
        <taxon>Aleyrodoidea</taxon>
        <taxon>Aleyrodidae</taxon>
        <taxon>Aleyrodinae</taxon>
        <taxon>Bemisia</taxon>
    </lineage>
</organism>
<keyword evidence="5 7" id="KW-0378">Hydrolase</keyword>
<evidence type="ECO:0000256" key="2">
    <source>
        <dbReference type="ARBA" id="ARBA00011083"/>
    </source>
</evidence>
<dbReference type="PROSITE" id="PS51275">
    <property type="entry name" value="PEPTIDASE_C26_GGH"/>
    <property type="match status" value="1"/>
</dbReference>
<comment type="catalytic activity">
    <reaction evidence="7">
        <text>(6S)-5,6,7,8-tetrahydrofolyl-(gamma-L-Glu)(n) + (n-1) H2O = (6S)-5,6,7,8-tetrahydrofolate + (n-1) L-glutamate</text>
        <dbReference type="Rhea" id="RHEA:56784"/>
        <dbReference type="Rhea" id="RHEA-COMP:14738"/>
        <dbReference type="ChEBI" id="CHEBI:15377"/>
        <dbReference type="ChEBI" id="CHEBI:29985"/>
        <dbReference type="ChEBI" id="CHEBI:57453"/>
        <dbReference type="ChEBI" id="CHEBI:141005"/>
        <dbReference type="EC" id="3.4.19.9"/>
    </reaction>
</comment>
<dbReference type="InterPro" id="IPR015527">
    <property type="entry name" value="Pept_C26_g-glut_hydrolase"/>
</dbReference>